<dbReference type="InterPro" id="IPR006311">
    <property type="entry name" value="TAT_signal"/>
</dbReference>
<proteinExistence type="predicted"/>
<gene>
    <name evidence="4" type="ORF">BF93_05150</name>
</gene>
<keyword evidence="5" id="KW-1185">Reference proteome</keyword>
<comment type="subcellular location">
    <subcellularLocation>
        <location evidence="1">Cell envelope</location>
    </subcellularLocation>
</comment>
<dbReference type="PROSITE" id="PS51257">
    <property type="entry name" value="PROKAR_LIPOPROTEIN"/>
    <property type="match status" value="1"/>
</dbReference>
<dbReference type="SUPFAM" id="SSF53822">
    <property type="entry name" value="Periplasmic binding protein-like I"/>
    <property type="match status" value="1"/>
</dbReference>
<dbReference type="HOGENOM" id="CLU_037628_13_1_11"/>
<comment type="caution">
    <text evidence="4">The sequence shown here is derived from an EMBL/GenBank/DDBJ whole genome shotgun (WGS) entry which is preliminary data.</text>
</comment>
<name>Z9JNW2_9MICO</name>
<dbReference type="RefSeq" id="WP_038373854.1">
    <property type="nucleotide sequence ID" value="NZ_BAAAOW010000005.1"/>
</dbReference>
<dbReference type="GO" id="GO:0030288">
    <property type="term" value="C:outer membrane-bounded periplasmic space"/>
    <property type="evidence" value="ECO:0007669"/>
    <property type="project" value="TreeGrafter"/>
</dbReference>
<accession>Z9JNW2</accession>
<dbReference type="InterPro" id="IPR050555">
    <property type="entry name" value="Bact_Solute-Bind_Prot2"/>
</dbReference>
<dbReference type="PATRIC" id="fig|396014.3.peg.3061"/>
<dbReference type="InterPro" id="IPR028082">
    <property type="entry name" value="Peripla_BP_I"/>
</dbReference>
<dbReference type="EMBL" id="JDYK01000019">
    <property type="protein sequence ID" value="EWS80080.1"/>
    <property type="molecule type" value="Genomic_DNA"/>
</dbReference>
<protein>
    <submittedName>
        <fullName evidence="4">ABC transporter substrate-binding protein</fullName>
    </submittedName>
</protein>
<dbReference type="Gene3D" id="3.40.50.2300">
    <property type="match status" value="2"/>
</dbReference>
<dbReference type="Proteomes" id="UP000023067">
    <property type="component" value="Unassembled WGS sequence"/>
</dbReference>
<dbReference type="AlphaFoldDB" id="Z9JNW2"/>
<keyword evidence="2" id="KW-0732">Signal</keyword>
<sequence>MSVPRPTRRRLLGGAGGLAALALAGCVAERPTTERQIDPENAYVGISMPTKSLERWNRDGANLEKELQALGYRTTLQYADNRTDQQISQIQNMVTGDVDIVVIASIDGTVLGPVIEQAAAKGITVIAYDRLIEGSEAVDYYVTFDNFRVGQMQGEAIVEALGMESEPGPFHLELFAGSPDDPNAAQFFGGTWDVLEPYFADGRAISPSGKVPASAEEWTSIGILGWDSAKAQSEMQTRLNSFYADGTPLHAVLAPADSLALGIEQAIAARGYVPGQNWPFVTGQDADKANVLNMLADKQGMTVFKDMREQGKRAAIMCQSIIAGEEPEITPDAGYNNGVKDVPTFLLEPQSITKEDIPSVLVDSGFYTADELGL</sequence>
<dbReference type="OrthoDB" id="9773673at2"/>
<dbReference type="PANTHER" id="PTHR30036">
    <property type="entry name" value="D-XYLOSE-BINDING PERIPLASMIC PROTEIN"/>
    <property type="match status" value="1"/>
</dbReference>
<dbReference type="InterPro" id="IPR025997">
    <property type="entry name" value="SBP_2_dom"/>
</dbReference>
<evidence type="ECO:0000313" key="4">
    <source>
        <dbReference type="EMBL" id="EWS80080.1"/>
    </source>
</evidence>
<dbReference type="PANTHER" id="PTHR30036:SF1">
    <property type="entry name" value="D-XYLOSE-BINDING PERIPLASMIC PROTEIN"/>
    <property type="match status" value="1"/>
</dbReference>
<dbReference type="PROSITE" id="PS51318">
    <property type="entry name" value="TAT"/>
    <property type="match status" value="1"/>
</dbReference>
<evidence type="ECO:0000313" key="5">
    <source>
        <dbReference type="Proteomes" id="UP000023067"/>
    </source>
</evidence>
<feature type="domain" description="Periplasmic binding protein" evidence="3">
    <location>
        <begin position="44"/>
        <end position="326"/>
    </location>
</feature>
<evidence type="ECO:0000256" key="1">
    <source>
        <dbReference type="ARBA" id="ARBA00004196"/>
    </source>
</evidence>
<dbReference type="GO" id="GO:0030246">
    <property type="term" value="F:carbohydrate binding"/>
    <property type="evidence" value="ECO:0007669"/>
    <property type="project" value="TreeGrafter"/>
</dbReference>
<evidence type="ECO:0000259" key="3">
    <source>
        <dbReference type="Pfam" id="PF13407"/>
    </source>
</evidence>
<evidence type="ECO:0000256" key="2">
    <source>
        <dbReference type="ARBA" id="ARBA00022729"/>
    </source>
</evidence>
<dbReference type="eggNOG" id="COG4213">
    <property type="taxonomic scope" value="Bacteria"/>
</dbReference>
<dbReference type="CDD" id="cd19994">
    <property type="entry name" value="PBP1_ChvE"/>
    <property type="match status" value="1"/>
</dbReference>
<dbReference type="STRING" id="396014.BF93_05150"/>
<dbReference type="Pfam" id="PF13407">
    <property type="entry name" value="Peripla_BP_4"/>
    <property type="match status" value="1"/>
</dbReference>
<organism evidence="4 5">
    <name type="scientific">Brachybacterium phenoliresistens</name>
    <dbReference type="NCBI Taxonomy" id="396014"/>
    <lineage>
        <taxon>Bacteria</taxon>
        <taxon>Bacillati</taxon>
        <taxon>Actinomycetota</taxon>
        <taxon>Actinomycetes</taxon>
        <taxon>Micrococcales</taxon>
        <taxon>Dermabacteraceae</taxon>
        <taxon>Brachybacterium</taxon>
    </lineage>
</organism>
<reference evidence="4 5" key="1">
    <citation type="submission" date="2014-02" db="EMBL/GenBank/DDBJ databases">
        <title>Genome sequence of Brachybacterium phenoliresistens strain W13A50.</title>
        <authorList>
            <person name="Wang X."/>
        </authorList>
    </citation>
    <scope>NUCLEOTIDE SEQUENCE [LARGE SCALE GENOMIC DNA]</scope>
    <source>
        <strain evidence="4 5">W13A50</strain>
    </source>
</reference>